<reference evidence="1" key="1">
    <citation type="journal article" date="2014" name="Front. Microbiol.">
        <title>High frequency of phylogenetically diverse reductive dehalogenase-homologous genes in deep subseafloor sedimentary metagenomes.</title>
        <authorList>
            <person name="Kawai M."/>
            <person name="Futagami T."/>
            <person name="Toyoda A."/>
            <person name="Takaki Y."/>
            <person name="Nishi S."/>
            <person name="Hori S."/>
            <person name="Arai W."/>
            <person name="Tsubouchi T."/>
            <person name="Morono Y."/>
            <person name="Uchiyama I."/>
            <person name="Ito T."/>
            <person name="Fujiyama A."/>
            <person name="Inagaki F."/>
            <person name="Takami H."/>
        </authorList>
    </citation>
    <scope>NUCLEOTIDE SEQUENCE</scope>
    <source>
        <strain evidence="1">Expedition CK06-06</strain>
    </source>
</reference>
<accession>X1HG13</accession>
<organism evidence="1">
    <name type="scientific">marine sediment metagenome</name>
    <dbReference type="NCBI Taxonomy" id="412755"/>
    <lineage>
        <taxon>unclassified sequences</taxon>
        <taxon>metagenomes</taxon>
        <taxon>ecological metagenomes</taxon>
    </lineage>
</organism>
<dbReference type="EMBL" id="BARU01033589">
    <property type="protein sequence ID" value="GAH69136.1"/>
    <property type="molecule type" value="Genomic_DNA"/>
</dbReference>
<protein>
    <submittedName>
        <fullName evidence="1">Uncharacterized protein</fullName>
    </submittedName>
</protein>
<sequence length="91" mass="10849">QFVRRDRYPSTTSMAILSPEASKEYLYKLKVKDRLNPEAPLLDRFVNLGSDIPLTPEQIEQEVLLRWSETEKYDLQLLESIKVWEGYRKEF</sequence>
<feature type="non-terminal residue" evidence="1">
    <location>
        <position position="1"/>
    </location>
</feature>
<name>X1HG13_9ZZZZ</name>
<gene>
    <name evidence="1" type="ORF">S03H2_52824</name>
</gene>
<evidence type="ECO:0000313" key="1">
    <source>
        <dbReference type="EMBL" id="GAH69136.1"/>
    </source>
</evidence>
<proteinExistence type="predicted"/>
<dbReference type="AlphaFoldDB" id="X1HG13"/>
<comment type="caution">
    <text evidence="1">The sequence shown here is derived from an EMBL/GenBank/DDBJ whole genome shotgun (WGS) entry which is preliminary data.</text>
</comment>